<dbReference type="PANTHER" id="PTHR32444:SF118">
    <property type="entry name" value="OS09G0551150 PROTEIN"/>
    <property type="match status" value="1"/>
</dbReference>
<keyword evidence="6" id="KW-0732">Signal</keyword>
<dbReference type="Gramene" id="TraesMAC5A03G02714270.1">
    <property type="protein sequence ID" value="TraesMAC5A03G02714270.1.CDS1"/>
    <property type="gene ID" value="TraesMAC5A03G02714270"/>
</dbReference>
<reference evidence="8" key="1">
    <citation type="submission" date="2018-08" db="EMBL/GenBank/DDBJ databases">
        <authorList>
            <person name="Rossello M."/>
        </authorList>
    </citation>
    <scope>NUCLEOTIDE SEQUENCE [LARGE SCALE GENOMIC DNA]</scope>
    <source>
        <strain evidence="8">cv. Chinese Spring</strain>
    </source>
</reference>
<dbReference type="Gramene" id="TraesCAD_scaffold_104228_01G000200.1">
    <property type="protein sequence ID" value="TraesCAD_scaffold_104228_01G000200.1"/>
    <property type="gene ID" value="TraesCAD_scaffold_104228_01G000200"/>
</dbReference>
<comment type="catalytic activity">
    <reaction evidence="5">
        <text>L-seryl-[protein] + ATP = O-phospho-L-seryl-[protein] + ADP + H(+)</text>
        <dbReference type="Rhea" id="RHEA:17989"/>
        <dbReference type="Rhea" id="RHEA-COMP:9863"/>
        <dbReference type="Rhea" id="RHEA-COMP:11604"/>
        <dbReference type="ChEBI" id="CHEBI:15378"/>
        <dbReference type="ChEBI" id="CHEBI:29999"/>
        <dbReference type="ChEBI" id="CHEBI:30616"/>
        <dbReference type="ChEBI" id="CHEBI:83421"/>
        <dbReference type="ChEBI" id="CHEBI:456216"/>
        <dbReference type="EC" id="2.7.11.1"/>
    </reaction>
</comment>
<evidence type="ECO:0000256" key="5">
    <source>
        <dbReference type="ARBA" id="ARBA00048679"/>
    </source>
</evidence>
<name>A0A3B6KKN6_WHEAT</name>
<dbReference type="SMART" id="SM00108">
    <property type="entry name" value="B_lectin"/>
    <property type="match status" value="1"/>
</dbReference>
<dbReference type="Gramene" id="TraesROB_scaffold_128002_01G000300.1">
    <property type="protein sequence ID" value="TraesROB_scaffold_128002_01G000300.1"/>
    <property type="gene ID" value="TraesROB_scaffold_128002_01G000300"/>
</dbReference>
<dbReference type="STRING" id="4565.A0A3B6KKN6"/>
<dbReference type="Gramene" id="TraesSTA5A03G02706890.1">
    <property type="protein sequence ID" value="TraesSTA5A03G02706890.1.CDS1"/>
    <property type="gene ID" value="TraesSTA5A03G02706890"/>
</dbReference>
<dbReference type="Gramene" id="TraesCLE_scaffold_115443_01G000300.1">
    <property type="protein sequence ID" value="TraesCLE_scaffold_115443_01G000300.1"/>
    <property type="gene ID" value="TraesCLE_scaffold_115443_01G000300"/>
</dbReference>
<dbReference type="Gramene" id="TraesNOR5A03G02739280.1">
    <property type="protein sequence ID" value="TraesNOR5A03G02739280.1.CDS1"/>
    <property type="gene ID" value="TraesNOR5A03G02739280"/>
</dbReference>
<sequence>MDSVALACCTAALIILFLPLSASDDRLVPGKPLGFGNTIISDGGAFALGFFNPSNSTPAKLYLGIWYNNIPELTVVWVANRETPISNNTSSAPMLSLTNTSNLVISEDNSGGRVLWTTANITTTIGSSTPTAVLLNTGNFVIRSANGTTLWQSFDHPTDTLLPGMKMRIKYSSRDTRDHLVSWKGPGDPSPGRFSLGGDLDTPLQIFLRDGQSLVTVATHGRGSKCLALANNSW</sequence>
<dbReference type="Gramene" id="TraesLAC5A03G02670630.1">
    <property type="protein sequence ID" value="TraesLAC5A03G02670630.1.CDS1"/>
    <property type="gene ID" value="TraesLAC5A03G02670630"/>
</dbReference>
<dbReference type="PANTHER" id="PTHR32444">
    <property type="entry name" value="BULB-TYPE LECTIN DOMAIN-CONTAINING PROTEIN"/>
    <property type="match status" value="1"/>
</dbReference>
<dbReference type="Gene3D" id="2.90.10.10">
    <property type="entry name" value="Bulb-type lectin domain"/>
    <property type="match status" value="1"/>
</dbReference>
<evidence type="ECO:0000259" key="7">
    <source>
        <dbReference type="PROSITE" id="PS50927"/>
    </source>
</evidence>
<comment type="subcellular location">
    <subcellularLocation>
        <location evidence="1">Membrane</location>
        <topology evidence="1">Single-pass type I membrane protein</topology>
    </subcellularLocation>
</comment>
<dbReference type="EC" id="2.7.11.1" evidence="2"/>
<keyword evidence="9" id="KW-1185">Reference proteome</keyword>
<evidence type="ECO:0000313" key="9">
    <source>
        <dbReference type="Proteomes" id="UP000019116"/>
    </source>
</evidence>
<evidence type="ECO:0000256" key="3">
    <source>
        <dbReference type="ARBA" id="ARBA00023170"/>
    </source>
</evidence>
<feature type="domain" description="Bulb-type lectin" evidence="7">
    <location>
        <begin position="24"/>
        <end position="155"/>
    </location>
</feature>
<dbReference type="Proteomes" id="UP000019116">
    <property type="component" value="Chromosome 5A"/>
</dbReference>
<evidence type="ECO:0000256" key="2">
    <source>
        <dbReference type="ARBA" id="ARBA00012513"/>
    </source>
</evidence>
<dbReference type="InterPro" id="IPR001480">
    <property type="entry name" value="Bulb-type_lectin_dom"/>
</dbReference>
<evidence type="ECO:0000256" key="1">
    <source>
        <dbReference type="ARBA" id="ARBA00004479"/>
    </source>
</evidence>
<dbReference type="SUPFAM" id="SSF51110">
    <property type="entry name" value="alpha-D-mannose-specific plant lectins"/>
    <property type="match status" value="1"/>
</dbReference>
<evidence type="ECO:0000256" key="6">
    <source>
        <dbReference type="SAM" id="SignalP"/>
    </source>
</evidence>
<dbReference type="InterPro" id="IPR036426">
    <property type="entry name" value="Bulb-type_lectin_dom_sf"/>
</dbReference>
<dbReference type="EnsemblPlants" id="TraesCS5A02G351200.1">
    <property type="protein sequence ID" value="TraesCS5A02G351200.1.cds1"/>
    <property type="gene ID" value="TraesCS5A02G351200"/>
</dbReference>
<dbReference type="Gramene" id="TraesRN5A0100858600.1">
    <property type="protein sequence ID" value="TraesRN5A0100858600.1"/>
    <property type="gene ID" value="TraesRN5A0100858600"/>
</dbReference>
<protein>
    <recommendedName>
        <fullName evidence="2">non-specific serine/threonine protein kinase</fullName>
        <ecNumber evidence="2">2.7.11.1</ecNumber>
    </recommendedName>
</protein>
<dbReference type="GO" id="GO:0004674">
    <property type="term" value="F:protein serine/threonine kinase activity"/>
    <property type="evidence" value="ECO:0007669"/>
    <property type="project" value="UniProtKB-EC"/>
</dbReference>
<feature type="chain" id="PRO_5043176647" description="non-specific serine/threonine protein kinase" evidence="6">
    <location>
        <begin position="24"/>
        <end position="234"/>
    </location>
</feature>
<accession>A0A3B6KKN6</accession>
<evidence type="ECO:0000256" key="4">
    <source>
        <dbReference type="ARBA" id="ARBA00047899"/>
    </source>
</evidence>
<comment type="catalytic activity">
    <reaction evidence="4">
        <text>L-threonyl-[protein] + ATP = O-phospho-L-threonyl-[protein] + ADP + H(+)</text>
        <dbReference type="Rhea" id="RHEA:46608"/>
        <dbReference type="Rhea" id="RHEA-COMP:11060"/>
        <dbReference type="Rhea" id="RHEA-COMP:11605"/>
        <dbReference type="ChEBI" id="CHEBI:15378"/>
        <dbReference type="ChEBI" id="CHEBI:30013"/>
        <dbReference type="ChEBI" id="CHEBI:30616"/>
        <dbReference type="ChEBI" id="CHEBI:61977"/>
        <dbReference type="ChEBI" id="CHEBI:456216"/>
        <dbReference type="EC" id="2.7.11.1"/>
    </reaction>
</comment>
<dbReference type="OrthoDB" id="786095at2759"/>
<dbReference type="Gramene" id="TraesCS5A03G0845000.1">
    <property type="protein sequence ID" value="TraesCS5A03G0845000.1.CDS1"/>
    <property type="gene ID" value="TraesCS5A03G0845000"/>
</dbReference>
<dbReference type="AlphaFoldDB" id="A0A3B6KKN6"/>
<dbReference type="Gramene" id="TraesLDM5A03G02718390.1">
    <property type="protein sequence ID" value="TraesLDM5A03G02718390.1.CDS1"/>
    <property type="gene ID" value="TraesLDM5A03G02718390"/>
</dbReference>
<proteinExistence type="predicted"/>
<dbReference type="PROSITE" id="PS50927">
    <property type="entry name" value="BULB_LECTIN"/>
    <property type="match status" value="1"/>
</dbReference>
<dbReference type="GO" id="GO:0016020">
    <property type="term" value="C:membrane"/>
    <property type="evidence" value="ECO:0007669"/>
    <property type="project" value="UniProtKB-SubCell"/>
</dbReference>
<evidence type="ECO:0000313" key="8">
    <source>
        <dbReference type="EnsemblPlants" id="TraesCS5A02G351200.1.cds1"/>
    </source>
</evidence>
<dbReference type="SMR" id="A0A3B6KKN6"/>
<dbReference type="Gramene" id="TraesCS5A02G351200.1">
    <property type="protein sequence ID" value="TraesCS5A02G351200.1.cds1"/>
    <property type="gene ID" value="TraesCS5A02G351200"/>
</dbReference>
<dbReference type="CDD" id="cd00028">
    <property type="entry name" value="B_lectin"/>
    <property type="match status" value="1"/>
</dbReference>
<reference evidence="8" key="2">
    <citation type="submission" date="2018-10" db="UniProtKB">
        <authorList>
            <consortium name="EnsemblPlants"/>
        </authorList>
    </citation>
    <scope>IDENTIFICATION</scope>
</reference>
<dbReference type="OMA" id="WYNDISE"/>
<dbReference type="Gramene" id="TraesWEE_scaffold_082387_01G000300.1">
    <property type="protein sequence ID" value="TraesWEE_scaffold_082387_01G000300.1"/>
    <property type="gene ID" value="TraesWEE_scaffold_082387_01G000300"/>
</dbReference>
<organism evidence="8">
    <name type="scientific">Triticum aestivum</name>
    <name type="common">Wheat</name>
    <dbReference type="NCBI Taxonomy" id="4565"/>
    <lineage>
        <taxon>Eukaryota</taxon>
        <taxon>Viridiplantae</taxon>
        <taxon>Streptophyta</taxon>
        <taxon>Embryophyta</taxon>
        <taxon>Tracheophyta</taxon>
        <taxon>Spermatophyta</taxon>
        <taxon>Magnoliopsida</taxon>
        <taxon>Liliopsida</taxon>
        <taxon>Poales</taxon>
        <taxon>Poaceae</taxon>
        <taxon>BOP clade</taxon>
        <taxon>Pooideae</taxon>
        <taxon>Triticodae</taxon>
        <taxon>Triticeae</taxon>
        <taxon>Triticinae</taxon>
        <taxon>Triticum</taxon>
    </lineage>
</organism>
<keyword evidence="3" id="KW-0675">Receptor</keyword>
<dbReference type="FunFam" id="2.90.10.10:FF:000019">
    <property type="entry name" value="Serine/threonine-protein kinase"/>
    <property type="match status" value="1"/>
</dbReference>
<dbReference type="Gramene" id="TraesSYM5A03G02745490.1">
    <property type="protein sequence ID" value="TraesSYM5A03G02745490.1.CDS1"/>
    <property type="gene ID" value="TraesSYM5A03G02745490"/>
</dbReference>
<dbReference type="Gramene" id="TraesJUL5A03G02735150.1">
    <property type="protein sequence ID" value="TraesJUL5A03G02735150.1.CDS1"/>
    <property type="gene ID" value="TraesJUL5A03G02735150"/>
</dbReference>
<dbReference type="GO" id="GO:0051707">
    <property type="term" value="P:response to other organism"/>
    <property type="evidence" value="ECO:0007669"/>
    <property type="project" value="UniProtKB-ARBA"/>
</dbReference>
<feature type="signal peptide" evidence="6">
    <location>
        <begin position="1"/>
        <end position="23"/>
    </location>
</feature>
<dbReference type="Pfam" id="PF01453">
    <property type="entry name" value="B_lectin"/>
    <property type="match status" value="1"/>
</dbReference>